<dbReference type="InterPro" id="IPR017981">
    <property type="entry name" value="GPCR_2-like_7TM"/>
</dbReference>
<dbReference type="Pfam" id="PF26588">
    <property type="entry name" value="GAIN_ADGRA3"/>
    <property type="match status" value="1"/>
</dbReference>
<dbReference type="InterPro" id="IPR003591">
    <property type="entry name" value="Leu-rich_rpt_typical-subtyp"/>
</dbReference>
<dbReference type="RefSeq" id="XP_019632363.1">
    <property type="nucleotide sequence ID" value="XM_019776804.1"/>
</dbReference>
<feature type="domain" description="Ig-like" evidence="14">
    <location>
        <begin position="578"/>
        <end position="658"/>
    </location>
</feature>
<feature type="domain" description="GAIN-B" evidence="12">
    <location>
        <begin position="1045"/>
        <end position="1200"/>
    </location>
</feature>
<dbReference type="Proteomes" id="UP000515135">
    <property type="component" value="Unplaced"/>
</dbReference>
<dbReference type="PANTHER" id="PTHR45692">
    <property type="entry name" value="G_PROTEIN_RECEP_F2_4 DOMAIN-CONTAINING PROTEIN"/>
    <property type="match status" value="1"/>
</dbReference>
<dbReference type="InterPro" id="IPR057244">
    <property type="entry name" value="GAIN_B"/>
</dbReference>
<feature type="signal peptide" evidence="11">
    <location>
        <begin position="1"/>
        <end position="23"/>
    </location>
</feature>
<evidence type="ECO:0000256" key="11">
    <source>
        <dbReference type="SAM" id="SignalP"/>
    </source>
</evidence>
<dbReference type="SMART" id="SM00303">
    <property type="entry name" value="GPS"/>
    <property type="match status" value="1"/>
</dbReference>
<evidence type="ECO:0000259" key="14">
    <source>
        <dbReference type="PROSITE" id="PS50835"/>
    </source>
</evidence>
<evidence type="ECO:0000256" key="10">
    <source>
        <dbReference type="SAM" id="Phobius"/>
    </source>
</evidence>
<evidence type="ECO:0000256" key="4">
    <source>
        <dbReference type="ARBA" id="ARBA00022729"/>
    </source>
</evidence>
<keyword evidence="7 10" id="KW-0472">Membrane</keyword>
<dbReference type="Gene3D" id="3.80.10.10">
    <property type="entry name" value="Ribonuclease Inhibitor"/>
    <property type="match status" value="2"/>
</dbReference>
<keyword evidence="8" id="KW-1015">Disulfide bond</keyword>
<dbReference type="GO" id="GO:0004930">
    <property type="term" value="F:G protein-coupled receptor activity"/>
    <property type="evidence" value="ECO:0007669"/>
    <property type="project" value="InterPro"/>
</dbReference>
<dbReference type="GeneID" id="109475995"/>
<keyword evidence="4 11" id="KW-0732">Signal</keyword>
<feature type="region of interest" description="Disordered" evidence="9">
    <location>
        <begin position="266"/>
        <end position="315"/>
    </location>
</feature>
<dbReference type="Gene3D" id="1.20.1070.10">
    <property type="entry name" value="Rhodopsin 7-helix transmembrane proteins"/>
    <property type="match status" value="1"/>
</dbReference>
<dbReference type="InterPro" id="IPR001611">
    <property type="entry name" value="Leu-rich_rpt"/>
</dbReference>
<evidence type="ECO:0000256" key="7">
    <source>
        <dbReference type="ARBA" id="ARBA00023136"/>
    </source>
</evidence>
<dbReference type="SMART" id="SM00369">
    <property type="entry name" value="LRR_TYP"/>
    <property type="match status" value="6"/>
</dbReference>
<dbReference type="SUPFAM" id="SSF48726">
    <property type="entry name" value="Immunoglobulin"/>
    <property type="match status" value="1"/>
</dbReference>
<dbReference type="OrthoDB" id="1394818at2759"/>
<organism evidence="15 16">
    <name type="scientific">Branchiostoma belcheri</name>
    <name type="common">Amphioxus</name>
    <dbReference type="NCBI Taxonomy" id="7741"/>
    <lineage>
        <taxon>Eukaryota</taxon>
        <taxon>Metazoa</taxon>
        <taxon>Chordata</taxon>
        <taxon>Cephalochordata</taxon>
        <taxon>Leptocardii</taxon>
        <taxon>Amphioxiformes</taxon>
        <taxon>Branchiostomatidae</taxon>
        <taxon>Branchiostoma</taxon>
    </lineage>
</organism>
<keyword evidence="3 10" id="KW-0812">Transmembrane</keyword>
<dbReference type="Pfam" id="PF00002">
    <property type="entry name" value="7tm_2"/>
    <property type="match status" value="1"/>
</dbReference>
<dbReference type="Pfam" id="PF01825">
    <property type="entry name" value="GPS"/>
    <property type="match status" value="1"/>
</dbReference>
<evidence type="ECO:0000256" key="3">
    <source>
        <dbReference type="ARBA" id="ARBA00022692"/>
    </source>
</evidence>
<evidence type="ECO:0000259" key="13">
    <source>
        <dbReference type="PROSITE" id="PS50261"/>
    </source>
</evidence>
<evidence type="ECO:0000259" key="12">
    <source>
        <dbReference type="PROSITE" id="PS50221"/>
    </source>
</evidence>
<protein>
    <submittedName>
        <fullName evidence="16">Uncharacterized protein LOC109475995</fullName>
    </submittedName>
</protein>
<dbReference type="PROSITE" id="PS50221">
    <property type="entry name" value="GAIN_B"/>
    <property type="match status" value="1"/>
</dbReference>
<evidence type="ECO:0000256" key="6">
    <source>
        <dbReference type="ARBA" id="ARBA00022989"/>
    </source>
</evidence>
<dbReference type="GO" id="GO:0007166">
    <property type="term" value="P:cell surface receptor signaling pathway"/>
    <property type="evidence" value="ECO:0007669"/>
    <property type="project" value="InterPro"/>
</dbReference>
<feature type="region of interest" description="Disordered" evidence="9">
    <location>
        <begin position="683"/>
        <end position="741"/>
    </location>
</feature>
<proteinExistence type="predicted"/>
<dbReference type="GO" id="GO:0016020">
    <property type="term" value="C:membrane"/>
    <property type="evidence" value="ECO:0007669"/>
    <property type="project" value="UniProtKB-SubCell"/>
</dbReference>
<evidence type="ECO:0000256" key="8">
    <source>
        <dbReference type="ARBA" id="ARBA00023157"/>
    </source>
</evidence>
<keyword evidence="5" id="KW-0677">Repeat</keyword>
<dbReference type="Gene3D" id="2.60.220.50">
    <property type="match status" value="1"/>
</dbReference>
<feature type="transmembrane region" description="Helical" evidence="10">
    <location>
        <begin position="1242"/>
        <end position="1264"/>
    </location>
</feature>
<feature type="transmembrane region" description="Helical" evidence="10">
    <location>
        <begin position="1276"/>
        <end position="1299"/>
    </location>
</feature>
<accession>A0A6P4Z6T6</accession>
<evidence type="ECO:0000256" key="1">
    <source>
        <dbReference type="ARBA" id="ARBA00004141"/>
    </source>
</evidence>
<dbReference type="PROSITE" id="PS50835">
    <property type="entry name" value="IG_LIKE"/>
    <property type="match status" value="2"/>
</dbReference>
<dbReference type="SUPFAM" id="SSF52058">
    <property type="entry name" value="L domain-like"/>
    <property type="match status" value="1"/>
</dbReference>
<feature type="domain" description="G-protein coupled receptors family 2 profile 2" evidence="13">
    <location>
        <begin position="1206"/>
        <end position="1322"/>
    </location>
</feature>
<feature type="region of interest" description="Disordered" evidence="9">
    <location>
        <begin position="411"/>
        <end position="440"/>
    </location>
</feature>
<dbReference type="InterPro" id="IPR046338">
    <property type="entry name" value="GAIN_dom_sf"/>
</dbReference>
<dbReference type="InterPro" id="IPR058808">
    <property type="entry name" value="GAIN_ADGRA2/3"/>
</dbReference>
<dbReference type="PANTHER" id="PTHR45692:SF1">
    <property type="entry name" value="G-PROTEIN COUPLED RECEPTORS FAMILY 2 PROFILE 2 DOMAIN-CONTAINING PROTEIN"/>
    <property type="match status" value="1"/>
</dbReference>
<dbReference type="PROSITE" id="PS50261">
    <property type="entry name" value="G_PROTEIN_RECEP_F2_4"/>
    <property type="match status" value="1"/>
</dbReference>
<keyword evidence="15" id="KW-1185">Reference proteome</keyword>
<evidence type="ECO:0000256" key="9">
    <source>
        <dbReference type="SAM" id="MobiDB-lite"/>
    </source>
</evidence>
<dbReference type="KEGG" id="bbel:109475995"/>
<feature type="transmembrane region" description="Helical" evidence="10">
    <location>
        <begin position="1203"/>
        <end position="1230"/>
    </location>
</feature>
<feature type="compositionally biased region" description="Polar residues" evidence="9">
    <location>
        <begin position="710"/>
        <end position="726"/>
    </location>
</feature>
<feature type="domain" description="Ig-like" evidence="14">
    <location>
        <begin position="786"/>
        <end position="871"/>
    </location>
</feature>
<feature type="compositionally biased region" description="Polar residues" evidence="9">
    <location>
        <begin position="412"/>
        <end position="440"/>
    </location>
</feature>
<feature type="compositionally biased region" description="Low complexity" evidence="9">
    <location>
        <begin position="683"/>
        <end position="709"/>
    </location>
</feature>
<evidence type="ECO:0000313" key="16">
    <source>
        <dbReference type="RefSeq" id="XP_019632363.1"/>
    </source>
</evidence>
<keyword evidence="6 10" id="KW-1133">Transmembrane helix</keyword>
<dbReference type="InterPro" id="IPR032675">
    <property type="entry name" value="LRR_dom_sf"/>
</dbReference>
<gene>
    <name evidence="16" type="primary">LOC109475995</name>
</gene>
<evidence type="ECO:0000256" key="2">
    <source>
        <dbReference type="ARBA" id="ARBA00022614"/>
    </source>
</evidence>
<sequence>MASMTSQWRLLAVLLYIVHLHTALTCPDVCTCTFGNAVVNCNGKALETVPQNIPTTVTSLMLRDNDISQLSNGSFSGLSLLYSLNLQSNKIRHIPNGVFVPSIHFLFLKENNISDISSGAFENLVNLRELYLDNNALTNIQYGTFTGLVDLQTLSLSFNAINSVSNDSFTGLTNLRTLYLQNNDITTIPTGPFKRSPNVVHLFLHNNPLRCDCVLYELVQWFNKDGRDLGTVPYELTCASSPFPELVGLSVTDAASQMTTCVQTTSLKPGTTSTPSPPTQAITQPSSKTMTAKSTTSSTLANRNTTPTTTTTATPIAPRKSTTMKAMSELPPKTSPPSNASVAIDIQRSTIPTTTHSVVRSTIVKQGNVTVSKAAITEALHSVAVRSTVTSKPLPTIGTQTVLNLDDRQPVLPNTTRATTSKSNTSQRISSSLQDVTTTPHPKITSIARTSKLNLTTADKATHKYSTGRDTTIQNSTILQISSTPSKTETSTQSYLTTKNLATTKRNTTAGRVTTKGTTEQDSTMQNSTILQVTSTLQEATTKTTPFVTSRAGTSTQNTTTAQKTNLNTTDTSLVLPPKERTIPVTEHLIGIQDVTVGETVTIRCDAASPSKNVTYRWSVDGKQDPDYRGQILSYIPQRNGSHRIQCTAHTDEGDGVSDIITLFVKPAVEAQTMVSLNETTTTTTNTVSISQSSTAKTTPKSTTNQTTPFQSTKVPTSQAHSTSRQVSTSKTTENTTTSTTTTTAAAAVQNTTVGINVTLPKPDILIEDAGEGSTVPGNGSNPDRPPVIRVTEHIIGIQDITVGETVTVRCDTEGLPTVCVKYRWTVDGEVVDGQNGQTLRYTPQTDGPHKIQCTAISNGIDGISDAITVFAMPKGKKLDVITRCEKDPHSGVSWDNIVKSCDLHMHELAEIPVTSANAPDVAGKLRNITSSNNNLTVDDLGDVRMVFENVANASSQPDVGYSLLETVDLIMDADDDVLQNSQKLDGSPSKIVKAMEENNDQIDLTNGKFSHLGKNFGVEIFQMTSSELLGGVVFALLDDGTDTLNNETVRTYIGEESASMPTKDVVASIALPDQLEPTSDDVRLSFTIFQNSRLFPYDQTVDVERGFHPQTVNSKVIAGRISGLQTKNLSKPVILKYLPVDRRNMTNMTCVFWDFAANHGGGAWSTDGCSYGGMDKGRVVCECDHLTNFAVLMQHTIHKNEFAGLVAVSKVLCGLMVIGLAITLITHVIFDELRQHRSQIILMNICLALLATLVGFLLGIGWTENDSSCRAVTFFLHYFLLAFFVWTAIEAYNMYLAFEKTIADTMKRFIIKSALAGWGEY</sequence>
<keyword evidence="2" id="KW-0433">Leucine-rich repeat</keyword>
<dbReference type="PROSITE" id="PS51450">
    <property type="entry name" value="LRR"/>
    <property type="match status" value="4"/>
</dbReference>
<dbReference type="InterPro" id="IPR036179">
    <property type="entry name" value="Ig-like_dom_sf"/>
</dbReference>
<feature type="chain" id="PRO_5028101740" evidence="11">
    <location>
        <begin position="24"/>
        <end position="1322"/>
    </location>
</feature>
<dbReference type="Pfam" id="PF13855">
    <property type="entry name" value="LRR_8"/>
    <property type="match status" value="2"/>
</dbReference>
<evidence type="ECO:0000256" key="5">
    <source>
        <dbReference type="ARBA" id="ARBA00022737"/>
    </source>
</evidence>
<name>A0A6P4Z6T6_BRABE</name>
<dbReference type="InterPro" id="IPR007110">
    <property type="entry name" value="Ig-like_dom"/>
</dbReference>
<dbReference type="InterPro" id="IPR000832">
    <property type="entry name" value="GPCR_2_secretin-like"/>
</dbReference>
<dbReference type="InterPro" id="IPR000203">
    <property type="entry name" value="GPS"/>
</dbReference>
<dbReference type="SMART" id="SM00365">
    <property type="entry name" value="LRR_SD22"/>
    <property type="match status" value="4"/>
</dbReference>
<comment type="subcellular location">
    <subcellularLocation>
        <location evidence="1">Membrane</location>
        <topology evidence="1">Multi-pass membrane protein</topology>
    </subcellularLocation>
</comment>
<feature type="compositionally biased region" description="Low complexity" evidence="9">
    <location>
        <begin position="727"/>
        <end position="741"/>
    </location>
</feature>
<evidence type="ECO:0000313" key="15">
    <source>
        <dbReference type="Proteomes" id="UP000515135"/>
    </source>
</evidence>
<reference evidence="16" key="1">
    <citation type="submission" date="2025-08" db="UniProtKB">
        <authorList>
            <consortium name="RefSeq"/>
        </authorList>
    </citation>
    <scope>IDENTIFICATION</scope>
    <source>
        <tissue evidence="16">Gonad</tissue>
    </source>
</reference>